<keyword evidence="4" id="KW-0282">Flagellum</keyword>
<evidence type="ECO:0000313" key="5">
    <source>
        <dbReference type="Proteomes" id="UP000198418"/>
    </source>
</evidence>
<dbReference type="GO" id="GO:1902209">
    <property type="term" value="P:negative regulation of bacterial-type flagellum assembly"/>
    <property type="evidence" value="ECO:0007669"/>
    <property type="project" value="InterPro"/>
</dbReference>
<accession>A0A212RQY3</accession>
<dbReference type="Pfam" id="PF07378">
    <property type="entry name" value="FlbT"/>
    <property type="match status" value="1"/>
</dbReference>
<keyword evidence="5" id="KW-1185">Reference proteome</keyword>
<keyword evidence="4" id="KW-0969">Cilium</keyword>
<keyword evidence="3" id="KW-0694">RNA-binding</keyword>
<dbReference type="GO" id="GO:0048027">
    <property type="term" value="F:mRNA 5'-UTR binding"/>
    <property type="evidence" value="ECO:0007669"/>
    <property type="project" value="InterPro"/>
</dbReference>
<reference evidence="5" key="1">
    <citation type="submission" date="2017-06" db="EMBL/GenBank/DDBJ databases">
        <authorList>
            <person name="Varghese N."/>
            <person name="Submissions S."/>
        </authorList>
    </citation>
    <scope>NUCLEOTIDE SEQUENCE [LARGE SCALE GENOMIC DNA]</scope>
    <source>
        <strain evidence="5">DSM 137</strain>
    </source>
</reference>
<dbReference type="RefSeq" id="WP_088521165.1">
    <property type="nucleotide sequence ID" value="NZ_FYDG01000006.1"/>
</dbReference>
<dbReference type="EMBL" id="FYDG01000006">
    <property type="protein sequence ID" value="SNB74958.1"/>
    <property type="molecule type" value="Genomic_DNA"/>
</dbReference>
<dbReference type="GO" id="GO:0006402">
    <property type="term" value="P:mRNA catabolic process"/>
    <property type="evidence" value="ECO:0007669"/>
    <property type="project" value="InterPro"/>
</dbReference>
<evidence type="ECO:0000256" key="1">
    <source>
        <dbReference type="ARBA" id="ARBA00022491"/>
    </source>
</evidence>
<dbReference type="Proteomes" id="UP000198418">
    <property type="component" value="Unassembled WGS sequence"/>
</dbReference>
<dbReference type="GO" id="GO:0044781">
    <property type="term" value="P:bacterial-type flagellum organization"/>
    <property type="evidence" value="ECO:0007669"/>
    <property type="project" value="UniProtKB-KW"/>
</dbReference>
<dbReference type="InterPro" id="IPR009967">
    <property type="entry name" value="Flagellum_FlbT"/>
</dbReference>
<protein>
    <submittedName>
        <fullName evidence="4">Flagellar protein FlbT</fullName>
    </submittedName>
</protein>
<dbReference type="OrthoDB" id="7932924at2"/>
<name>A0A212RQY3_RHOAC</name>
<organism evidence="4 5">
    <name type="scientific">Rhodoblastus acidophilus</name>
    <name type="common">Rhodopseudomonas acidophila</name>
    <dbReference type="NCBI Taxonomy" id="1074"/>
    <lineage>
        <taxon>Bacteria</taxon>
        <taxon>Pseudomonadati</taxon>
        <taxon>Pseudomonadota</taxon>
        <taxon>Alphaproteobacteria</taxon>
        <taxon>Hyphomicrobiales</taxon>
        <taxon>Rhodoblastaceae</taxon>
        <taxon>Rhodoblastus</taxon>
    </lineage>
</organism>
<keyword evidence="1" id="KW-0678">Repressor</keyword>
<gene>
    <name evidence="4" type="ORF">SAMN06265338_106156</name>
</gene>
<evidence type="ECO:0000313" key="4">
    <source>
        <dbReference type="EMBL" id="SNB74958.1"/>
    </source>
</evidence>
<sequence length="133" mass="14506">MLLKLRAGEKLYINGAVIKVERKATIELLNDATFLLEAHVLQPEDANTPLRQLYFVLQTQLMEREASSRTLRLFGEMSAATREALGGGLVADGLIGADALVEAGRIFEAMKTLRGLFALEAELMKDKTSANAA</sequence>
<proteinExistence type="predicted"/>
<keyword evidence="4" id="KW-0966">Cell projection</keyword>
<evidence type="ECO:0000256" key="2">
    <source>
        <dbReference type="ARBA" id="ARBA00022795"/>
    </source>
</evidence>
<dbReference type="AlphaFoldDB" id="A0A212RQY3"/>
<evidence type="ECO:0000256" key="3">
    <source>
        <dbReference type="ARBA" id="ARBA00022884"/>
    </source>
</evidence>
<keyword evidence="2" id="KW-1005">Bacterial flagellum biogenesis</keyword>